<feature type="domain" description="Nucleoside phosphorylase" evidence="7">
    <location>
        <begin position="23"/>
        <end position="266"/>
    </location>
</feature>
<comment type="similarity">
    <text evidence="2 5">Belongs to the PNP/MTAP phosphorylase family.</text>
</comment>
<proteinExistence type="inferred from homology"/>
<dbReference type="PANTHER" id="PTHR11904">
    <property type="entry name" value="METHYLTHIOADENOSINE/PURINE NUCLEOSIDE PHOSPHORYLASE"/>
    <property type="match status" value="1"/>
</dbReference>
<dbReference type="EC" id="2.4.2.1" evidence="5"/>
<evidence type="ECO:0000313" key="9">
    <source>
        <dbReference type="Proteomes" id="UP000244817"/>
    </source>
</evidence>
<feature type="binding site" evidence="6">
    <location>
        <position position="59"/>
    </location>
    <ligand>
        <name>phosphate</name>
        <dbReference type="ChEBI" id="CHEBI:43474"/>
    </ligand>
</feature>
<dbReference type="Gene3D" id="3.40.50.1580">
    <property type="entry name" value="Nucleoside phosphorylase domain"/>
    <property type="match status" value="1"/>
</dbReference>
<dbReference type="Pfam" id="PF01048">
    <property type="entry name" value="PNP_UDP_1"/>
    <property type="match status" value="1"/>
</dbReference>
<dbReference type="PIRSF" id="PIRSF000477">
    <property type="entry name" value="PurNPase"/>
    <property type="match status" value="1"/>
</dbReference>
<evidence type="ECO:0000256" key="2">
    <source>
        <dbReference type="ARBA" id="ARBA00006751"/>
    </source>
</evidence>
<sequence length="280" mass="29480">MLKAQVLEAVEAIRKRSDVVPELALVLGSGLGPLADHIDGVTIPYSEIPHFPVSTVQGHDGVLIVGTLFGRTCVAMRGRVHMYEGYSAQEVTFPMRVMAALGATTTVITNAAGGMGDGMVVGDIVAIEDHLSLAVAAGFDPLRGPNEPAFGERFVSMNKAYDPELIALVQSLSPMVSRGVYGHAIGPSFEPPALIRFLKQAGVDLVGMSTVPEVIVARHMGLKVLALSAVTNIAVSSVNDAHVTNEDEVWEAVKLVQPKLLTLMEALIPVLPRADSGSAA</sequence>
<dbReference type="CDD" id="cd09009">
    <property type="entry name" value="PNP-EcPNPII_like"/>
    <property type="match status" value="1"/>
</dbReference>
<dbReference type="RefSeq" id="WP_108641902.1">
    <property type="nucleotide sequence ID" value="NZ_QCYG01000010.1"/>
</dbReference>
<name>A0A2T7FTI3_9RHOB</name>
<evidence type="ECO:0000256" key="1">
    <source>
        <dbReference type="ARBA" id="ARBA00005058"/>
    </source>
</evidence>
<dbReference type="EMBL" id="QCYG01000010">
    <property type="protein sequence ID" value="PVA05475.1"/>
    <property type="molecule type" value="Genomic_DNA"/>
</dbReference>
<dbReference type="GO" id="GO:0005737">
    <property type="term" value="C:cytoplasm"/>
    <property type="evidence" value="ECO:0007669"/>
    <property type="project" value="TreeGrafter"/>
</dbReference>
<dbReference type="InterPro" id="IPR035994">
    <property type="entry name" value="Nucleoside_phosphorylase_sf"/>
</dbReference>
<dbReference type="NCBIfam" id="TIGR01697">
    <property type="entry name" value="PNPH-PUNA-XAPA"/>
    <property type="match status" value="1"/>
</dbReference>
<dbReference type="OrthoDB" id="1523230at2"/>
<keyword evidence="9" id="KW-1185">Reference proteome</keyword>
<feature type="binding site" evidence="6">
    <location>
        <begin position="79"/>
        <end position="81"/>
    </location>
    <ligand>
        <name>phosphate</name>
        <dbReference type="ChEBI" id="CHEBI:43474"/>
    </ligand>
</feature>
<dbReference type="InterPro" id="IPR011268">
    <property type="entry name" value="Purine_phosphorylase"/>
</dbReference>
<dbReference type="InterPro" id="IPR000845">
    <property type="entry name" value="Nucleoside_phosphorylase_d"/>
</dbReference>
<evidence type="ECO:0000256" key="4">
    <source>
        <dbReference type="ARBA" id="ARBA00022679"/>
    </source>
</evidence>
<dbReference type="SUPFAM" id="SSF53167">
    <property type="entry name" value="Purine and uridine phosphorylases"/>
    <property type="match status" value="1"/>
</dbReference>
<dbReference type="GO" id="GO:0009116">
    <property type="term" value="P:nucleoside metabolic process"/>
    <property type="evidence" value="ECO:0007669"/>
    <property type="project" value="InterPro"/>
</dbReference>
<organism evidence="8 9">
    <name type="scientific">Thalassorhabdomicrobium marinisediminis</name>
    <dbReference type="NCBI Taxonomy" id="2170577"/>
    <lineage>
        <taxon>Bacteria</taxon>
        <taxon>Pseudomonadati</taxon>
        <taxon>Pseudomonadota</taxon>
        <taxon>Alphaproteobacteria</taxon>
        <taxon>Rhodobacterales</taxon>
        <taxon>Paracoccaceae</taxon>
        <taxon>Thalassorhabdomicrobium</taxon>
    </lineage>
</organism>
<keyword evidence="4 5" id="KW-0808">Transferase</keyword>
<feature type="binding site" evidence="6">
    <location>
        <position position="209"/>
    </location>
    <ligand>
        <name>phosphate</name>
        <dbReference type="ChEBI" id="CHEBI:43474"/>
    </ligand>
</feature>
<reference evidence="8 9" key="1">
    <citation type="submission" date="2018-04" db="EMBL/GenBank/DDBJ databases">
        <title>Pelagivirga bohaiensis gen. nov., sp. nov., a bacterium isolated from the Bohai Sea.</title>
        <authorList>
            <person name="Ji X."/>
        </authorList>
    </citation>
    <scope>NUCLEOTIDE SEQUENCE [LARGE SCALE GENOMIC DNA]</scope>
    <source>
        <strain evidence="8 9">BH-SD16</strain>
    </source>
</reference>
<dbReference type="PANTHER" id="PTHR11904:SF9">
    <property type="entry name" value="PURINE NUCLEOSIDE PHOSPHORYLASE-RELATED"/>
    <property type="match status" value="1"/>
</dbReference>
<dbReference type="GO" id="GO:0004731">
    <property type="term" value="F:purine-nucleoside phosphorylase activity"/>
    <property type="evidence" value="ECO:0007669"/>
    <property type="project" value="UniProtKB-EC"/>
</dbReference>
<comment type="function">
    <text evidence="5">The purine nucleoside phosphorylases catalyze the phosphorolytic breakdown of the N-glycosidic bond in the beta-(deoxy)ribonucleoside molecules, with the formation of the corresponding free purine bases and pentose-1-phosphate.</text>
</comment>
<comment type="caution">
    <text evidence="8">The sequence shown here is derived from an EMBL/GenBank/DDBJ whole genome shotgun (WGS) entry which is preliminary data.</text>
</comment>
<keyword evidence="3 5" id="KW-0328">Glycosyltransferase</keyword>
<dbReference type="Proteomes" id="UP000244817">
    <property type="component" value="Unassembled WGS sequence"/>
</dbReference>
<feature type="binding site" evidence="6">
    <location>
        <position position="29"/>
    </location>
    <ligand>
        <name>phosphate</name>
        <dbReference type="ChEBI" id="CHEBI:43474"/>
    </ligand>
</feature>
<accession>A0A2T7FTI3</accession>
<evidence type="ECO:0000256" key="3">
    <source>
        <dbReference type="ARBA" id="ARBA00022676"/>
    </source>
</evidence>
<comment type="pathway">
    <text evidence="1 5">Purine metabolism; purine nucleoside salvage.</text>
</comment>
<gene>
    <name evidence="8" type="ORF">DC363_14615</name>
</gene>
<evidence type="ECO:0000256" key="6">
    <source>
        <dbReference type="PIRSR" id="PIRSR000477-2"/>
    </source>
</evidence>
<feature type="binding site" evidence="6">
    <location>
        <position position="111"/>
    </location>
    <ligand>
        <name>phosphate</name>
        <dbReference type="ChEBI" id="CHEBI:43474"/>
    </ligand>
</feature>
<feature type="binding site" evidence="6">
    <location>
        <position position="190"/>
    </location>
    <ligand>
        <name>a purine D-ribonucleoside</name>
        <dbReference type="ChEBI" id="CHEBI:142355"/>
    </ligand>
</feature>
<evidence type="ECO:0000313" key="8">
    <source>
        <dbReference type="EMBL" id="PVA05475.1"/>
    </source>
</evidence>
<feature type="binding site" evidence="6">
    <location>
        <position position="232"/>
    </location>
    <ligand>
        <name>a purine D-ribonucleoside</name>
        <dbReference type="ChEBI" id="CHEBI:142355"/>
    </ligand>
</feature>
<dbReference type="AlphaFoldDB" id="A0A2T7FTI3"/>
<dbReference type="UniPathway" id="UPA00606"/>
<protein>
    <recommendedName>
        <fullName evidence="5">Purine nucleoside phosphorylase</fullName>
        <ecNumber evidence="5">2.4.2.1</ecNumber>
    </recommendedName>
    <alternativeName>
        <fullName evidence="5">Inosine-guanosine phosphorylase</fullName>
    </alternativeName>
</protein>
<evidence type="ECO:0000259" key="7">
    <source>
        <dbReference type="Pfam" id="PF01048"/>
    </source>
</evidence>
<dbReference type="NCBIfam" id="NF006054">
    <property type="entry name" value="PRK08202.1"/>
    <property type="match status" value="1"/>
</dbReference>
<evidence type="ECO:0000256" key="5">
    <source>
        <dbReference type="PIRNR" id="PIRNR000477"/>
    </source>
</evidence>